<proteinExistence type="predicted"/>
<dbReference type="EMBL" id="JBHSOD010000021">
    <property type="protein sequence ID" value="MFC5886937.1"/>
    <property type="molecule type" value="Genomic_DNA"/>
</dbReference>
<sequence>MHRPSRPEDLDRADRVWARAVAFALLEAATEKPEGYWLDEHGVWCDASAGSYWWRASRAENGNVVFCGQDSDSSCTHVDGRQIDFLAGGPDWLPWEQLREDAEGNLFGFVYWSQDGVWHRIDYPEQLDDDGLQGAAEWLGSEEEFRSEAAALACVRRSDEAAFTDALTRFLRRAEARTVDAAVVAELLTAAGPGDEDRGPLRVEPALDVAVRAGLTGQS</sequence>
<protein>
    <submittedName>
        <fullName evidence="1">Uncharacterized protein</fullName>
    </submittedName>
</protein>
<organism evidence="1 2">
    <name type="scientific">Kitasatospora aburaviensis</name>
    <dbReference type="NCBI Taxonomy" id="67265"/>
    <lineage>
        <taxon>Bacteria</taxon>
        <taxon>Bacillati</taxon>
        <taxon>Actinomycetota</taxon>
        <taxon>Actinomycetes</taxon>
        <taxon>Kitasatosporales</taxon>
        <taxon>Streptomycetaceae</taxon>
        <taxon>Kitasatospora</taxon>
    </lineage>
</organism>
<comment type="caution">
    <text evidence="1">The sequence shown here is derived from an EMBL/GenBank/DDBJ whole genome shotgun (WGS) entry which is preliminary data.</text>
</comment>
<evidence type="ECO:0000313" key="2">
    <source>
        <dbReference type="Proteomes" id="UP001596067"/>
    </source>
</evidence>
<reference evidence="2" key="1">
    <citation type="journal article" date="2019" name="Int. J. Syst. Evol. Microbiol.">
        <title>The Global Catalogue of Microorganisms (GCM) 10K type strain sequencing project: providing services to taxonomists for standard genome sequencing and annotation.</title>
        <authorList>
            <consortium name="The Broad Institute Genomics Platform"/>
            <consortium name="The Broad Institute Genome Sequencing Center for Infectious Disease"/>
            <person name="Wu L."/>
            <person name="Ma J."/>
        </authorList>
    </citation>
    <scope>NUCLEOTIDE SEQUENCE [LARGE SCALE GENOMIC DNA]</scope>
    <source>
        <strain evidence="2">CGMCC 4.1469</strain>
    </source>
</reference>
<evidence type="ECO:0000313" key="1">
    <source>
        <dbReference type="EMBL" id="MFC5886937.1"/>
    </source>
</evidence>
<accession>A0ABW1EXQ9</accession>
<keyword evidence="2" id="KW-1185">Reference proteome</keyword>
<dbReference type="RefSeq" id="WP_313767475.1">
    <property type="nucleotide sequence ID" value="NZ_BAAAVH010000027.1"/>
</dbReference>
<dbReference type="Proteomes" id="UP001596067">
    <property type="component" value="Unassembled WGS sequence"/>
</dbReference>
<gene>
    <name evidence="1" type="ORF">ACFP0N_18370</name>
</gene>
<name>A0ABW1EXQ9_9ACTN</name>